<keyword evidence="3 4" id="KW-0408">Iron</keyword>
<dbReference type="InterPro" id="IPR037217">
    <property type="entry name" value="Trp/Indoleamine_2_3_dOase-like"/>
</dbReference>
<dbReference type="OrthoDB" id="540174at2759"/>
<dbReference type="GO" id="GO:0019441">
    <property type="term" value="P:L-tryptophan catabolic process to kynurenine"/>
    <property type="evidence" value="ECO:0007669"/>
    <property type="project" value="InterPro"/>
</dbReference>
<comment type="caution">
    <text evidence="5">The sequence shown here is derived from an EMBL/GenBank/DDBJ whole genome shotgun (WGS) entry which is preliminary data.</text>
</comment>
<evidence type="ECO:0000256" key="2">
    <source>
        <dbReference type="ARBA" id="ARBA00022723"/>
    </source>
</evidence>
<dbReference type="AlphaFoldDB" id="A0A9P5PER0"/>
<keyword evidence="4" id="KW-0349">Heme</keyword>
<dbReference type="GO" id="GO:0005737">
    <property type="term" value="C:cytoplasm"/>
    <property type="evidence" value="ECO:0007669"/>
    <property type="project" value="TreeGrafter"/>
</dbReference>
<comment type="similarity">
    <text evidence="1">Belongs to the indoleamine 2,3-dioxygenase family.</text>
</comment>
<evidence type="ECO:0000256" key="3">
    <source>
        <dbReference type="ARBA" id="ARBA00023004"/>
    </source>
</evidence>
<dbReference type="Pfam" id="PF01231">
    <property type="entry name" value="IDO"/>
    <property type="match status" value="1"/>
</dbReference>
<dbReference type="SUPFAM" id="SSF140959">
    <property type="entry name" value="Indolic compounds 2,3-dioxygenase-like"/>
    <property type="match status" value="1"/>
</dbReference>
<dbReference type="InterPro" id="IPR000898">
    <property type="entry name" value="Indolamine_dOase"/>
</dbReference>
<dbReference type="GO" id="GO:0033754">
    <property type="term" value="F:indoleamine 2,3-dioxygenase activity"/>
    <property type="evidence" value="ECO:0007669"/>
    <property type="project" value="TreeGrafter"/>
</dbReference>
<dbReference type="PANTHER" id="PTHR28657:SF5">
    <property type="entry name" value="INDOLEAMINE 2,3-DIOXYGENASE"/>
    <property type="match status" value="1"/>
</dbReference>
<feature type="binding site" description="proximal binding residue" evidence="4">
    <location>
        <position position="389"/>
    </location>
    <ligand>
        <name>heme b</name>
        <dbReference type="ChEBI" id="CHEBI:60344"/>
    </ligand>
    <ligandPart>
        <name>Fe</name>
        <dbReference type="ChEBI" id="CHEBI:18248"/>
    </ligandPart>
</feature>
<evidence type="ECO:0000313" key="6">
    <source>
        <dbReference type="Proteomes" id="UP000772434"/>
    </source>
</evidence>
<keyword evidence="6" id="KW-1185">Reference proteome</keyword>
<evidence type="ECO:0000256" key="1">
    <source>
        <dbReference type="ARBA" id="ARBA00007119"/>
    </source>
</evidence>
<sequence length="454" mass="51623">MPGYFELISLFPRIFTIASNKVLPAQTDFDIDPVTGFLPPEPLPRLSDQYEVWENAVAEAPELLRLGDDISEEALTLKTEGAFWRARLKSIAVLDIQPLADQQRLLQRAHVVLSWLVQYYVHSLPPVLPPEPKKVPESIAVPLVHVSRILSISPVITFADTVMWNWELIHPDKPVTIDNMVILHTFSGRDDERHFYQVQVAIELHGAQLLRIVESYNRIPIEDDSASMNRVAGDLERITEIIGEFRDLIQSTRDGCDPYTFYWHIRPWFIGWDPENVSDPGWMYEGVDPAAPELKYLNGPSGGQSTVMHTLDVFLGVNHDKSKKDPKSSERTNHGFMERMRMYMLGEHREYLQHLEQSCSIRDFACRMSTLRDPYNNAVAALKKLRSLHMRITMLYIVKMSKTTAPWAVPSPVSKLTKQEIDRVLGTSGSNVAALLKTGIDDTSQSALRRHGTT</sequence>
<dbReference type="GO" id="GO:0020037">
    <property type="term" value="F:heme binding"/>
    <property type="evidence" value="ECO:0007669"/>
    <property type="project" value="InterPro"/>
</dbReference>
<evidence type="ECO:0000313" key="5">
    <source>
        <dbReference type="EMBL" id="KAF9061944.1"/>
    </source>
</evidence>
<evidence type="ECO:0000256" key="4">
    <source>
        <dbReference type="PIRSR" id="PIRSR600898-1"/>
    </source>
</evidence>
<gene>
    <name evidence="5" type="ORF">BDP27DRAFT_1234273</name>
</gene>
<keyword evidence="2 4" id="KW-0479">Metal-binding</keyword>
<dbReference type="PANTHER" id="PTHR28657">
    <property type="entry name" value="INDOLEAMINE 2,3-DIOXYGENASE"/>
    <property type="match status" value="1"/>
</dbReference>
<dbReference type="GO" id="GO:0046872">
    <property type="term" value="F:metal ion binding"/>
    <property type="evidence" value="ECO:0007669"/>
    <property type="project" value="UniProtKB-KW"/>
</dbReference>
<reference evidence="5" key="1">
    <citation type="submission" date="2020-11" db="EMBL/GenBank/DDBJ databases">
        <authorList>
            <consortium name="DOE Joint Genome Institute"/>
            <person name="Ahrendt S."/>
            <person name="Riley R."/>
            <person name="Andreopoulos W."/>
            <person name="Labutti K."/>
            <person name="Pangilinan J."/>
            <person name="Ruiz-Duenas F.J."/>
            <person name="Barrasa J.M."/>
            <person name="Sanchez-Garcia M."/>
            <person name="Camarero S."/>
            <person name="Miyauchi S."/>
            <person name="Serrano A."/>
            <person name="Linde D."/>
            <person name="Babiker R."/>
            <person name="Drula E."/>
            <person name="Ayuso-Fernandez I."/>
            <person name="Pacheco R."/>
            <person name="Padilla G."/>
            <person name="Ferreira P."/>
            <person name="Barriuso J."/>
            <person name="Kellner H."/>
            <person name="Castanera R."/>
            <person name="Alfaro M."/>
            <person name="Ramirez L."/>
            <person name="Pisabarro A.G."/>
            <person name="Kuo A."/>
            <person name="Tritt A."/>
            <person name="Lipzen A."/>
            <person name="He G."/>
            <person name="Yan M."/>
            <person name="Ng V."/>
            <person name="Cullen D."/>
            <person name="Martin F."/>
            <person name="Rosso M.-N."/>
            <person name="Henrissat B."/>
            <person name="Hibbett D."/>
            <person name="Martinez A.T."/>
            <person name="Grigoriev I.V."/>
        </authorList>
    </citation>
    <scope>NUCLEOTIDE SEQUENCE</scope>
    <source>
        <strain evidence="5">AH 40177</strain>
    </source>
</reference>
<dbReference type="Gene3D" id="1.20.58.480">
    <property type="match status" value="1"/>
</dbReference>
<proteinExistence type="inferred from homology"/>
<accession>A0A9P5PER0</accession>
<dbReference type="GO" id="GO:0034354">
    <property type="term" value="P:'de novo' NAD+ biosynthetic process from L-tryptophan"/>
    <property type="evidence" value="ECO:0007669"/>
    <property type="project" value="TreeGrafter"/>
</dbReference>
<name>A0A9P5PER0_9AGAR</name>
<organism evidence="5 6">
    <name type="scientific">Rhodocollybia butyracea</name>
    <dbReference type="NCBI Taxonomy" id="206335"/>
    <lineage>
        <taxon>Eukaryota</taxon>
        <taxon>Fungi</taxon>
        <taxon>Dikarya</taxon>
        <taxon>Basidiomycota</taxon>
        <taxon>Agaricomycotina</taxon>
        <taxon>Agaricomycetes</taxon>
        <taxon>Agaricomycetidae</taxon>
        <taxon>Agaricales</taxon>
        <taxon>Marasmiineae</taxon>
        <taxon>Omphalotaceae</taxon>
        <taxon>Rhodocollybia</taxon>
    </lineage>
</organism>
<dbReference type="EMBL" id="JADNRY010000186">
    <property type="protein sequence ID" value="KAF9061944.1"/>
    <property type="molecule type" value="Genomic_DNA"/>
</dbReference>
<protein>
    <submittedName>
        <fullName evidence="5">Indoleamine 2,3-dioxygenase</fullName>
    </submittedName>
</protein>
<dbReference type="Proteomes" id="UP000772434">
    <property type="component" value="Unassembled WGS sequence"/>
</dbReference>